<reference evidence="1" key="1">
    <citation type="submission" date="2019-08" db="EMBL/GenBank/DDBJ databases">
        <authorList>
            <person name="Kucharzyk K."/>
            <person name="Murdoch R.W."/>
            <person name="Higgins S."/>
            <person name="Loffler F."/>
        </authorList>
    </citation>
    <scope>NUCLEOTIDE SEQUENCE</scope>
</reference>
<organism evidence="1">
    <name type="scientific">bioreactor metagenome</name>
    <dbReference type="NCBI Taxonomy" id="1076179"/>
    <lineage>
        <taxon>unclassified sequences</taxon>
        <taxon>metagenomes</taxon>
        <taxon>ecological metagenomes</taxon>
    </lineage>
</organism>
<accession>A0A645D156</accession>
<evidence type="ECO:0000313" key="1">
    <source>
        <dbReference type="EMBL" id="MPM82927.1"/>
    </source>
</evidence>
<dbReference type="EMBL" id="VSSQ01031861">
    <property type="protein sequence ID" value="MPM82927.1"/>
    <property type="molecule type" value="Genomic_DNA"/>
</dbReference>
<protein>
    <submittedName>
        <fullName evidence="1">Uncharacterized protein</fullName>
    </submittedName>
</protein>
<gene>
    <name evidence="1" type="ORF">SDC9_129989</name>
</gene>
<proteinExistence type="predicted"/>
<comment type="caution">
    <text evidence="1">The sequence shown here is derived from an EMBL/GenBank/DDBJ whole genome shotgun (WGS) entry which is preliminary data.</text>
</comment>
<name>A0A645D156_9ZZZZ</name>
<sequence>MLNVDGLDAEFVNISTVVVLGVGDSRLQHLLDDHGSFFLRELEGVQSLINLLAADQIRDQATLVNRQTDAPEDCTCFRHGRSLLLLDFFVRRVTLEGARQGEFAQLVAHHLVGNVDRHVLLAVVHGDGQTDELGQNHGATRPGLDWLLVLGGDGLFDLSQQVMVNKRTLFERTSHLLPLTSYDATRSWSVCACCYGCGSPSSDCPMGQLGDGLHRSYLHHHRAGGRQGS</sequence>
<dbReference type="AlphaFoldDB" id="A0A645D156"/>